<reference evidence="2" key="1">
    <citation type="submission" date="2021-07" db="EMBL/GenBank/DDBJ databases">
        <authorList>
            <person name="Durling M."/>
        </authorList>
    </citation>
    <scope>NUCLEOTIDE SEQUENCE</scope>
</reference>
<feature type="region of interest" description="Disordered" evidence="1">
    <location>
        <begin position="214"/>
        <end position="236"/>
    </location>
</feature>
<feature type="compositionally biased region" description="Low complexity" evidence="1">
    <location>
        <begin position="219"/>
        <end position="235"/>
    </location>
</feature>
<keyword evidence="3" id="KW-1185">Reference proteome</keyword>
<name>A0A9N9LES7_9HELO</name>
<comment type="caution">
    <text evidence="2">The sequence shown here is derived from an EMBL/GenBank/DDBJ whole genome shotgun (WGS) entry which is preliminary data.</text>
</comment>
<sequence>MTNIKPENIRTNSEVLIPLRLFDTAKIFFVCFVYGLGRTEFHCLDSWSLQLETVLGSDLDLILAFYCILQSEPKKLVSHFATSATMDPQTYHFKDHVSLSNKIHELVVELMDYYAINYPEASAIQQNEYRQYVSNIFRDNVRVPAIRYTLSGEVSLTLFDSLIQGKFFQMQSFFLQNLQNQQSLQYQREVYQRTPVAPNQVIVPQFLQNNNNSHGQFMPLPSSGSSQPPSNQQPQNVAFRKLPAEIRHIIYANSLNIPSLAEASSLRESESLHKNQTLLATLQVAGEEDHHEIYKLFYEKNVFIAAFHNPGETAHRQHSISCAAIAGWPSQRPWMANNYTDSKILSRLSKIRRWLIFIRADDVQPPRNAGIISFCHALSLWDTKCKLHIETMVDPKEPTRNMAQYQTELGQVLDHFTYLRLSSLIVRIATSEESSQFPKRNLYVRHYDGNVVQSELALENYKQSSCIMAWCLGDSPRRSPAKVLLNCLSFHQAFEMDVSIKCSMAVNEDGAIEHSDNEIDYQSNLGLAQKGLDSLSKTEATAALRRARIQNRNANHTAFEHEITTVTNYLFAHYREISAARENQPRWFDSMIFFGQQYSDRRWHRAQNYVQEYSNAFFRYYIGGADREKSRVREVLKGIKQNLGHEKLLRQVSSLTLERGVSKLRRAFEILEKQWGEVEEAKNQFYDYEGERWDYQLGQGPAEVGDEDDDDA</sequence>
<accession>A0A9N9LES7</accession>
<dbReference type="OrthoDB" id="10345882at2759"/>
<organism evidence="2 3">
    <name type="scientific">Hymenoscyphus albidus</name>
    <dbReference type="NCBI Taxonomy" id="595503"/>
    <lineage>
        <taxon>Eukaryota</taxon>
        <taxon>Fungi</taxon>
        <taxon>Dikarya</taxon>
        <taxon>Ascomycota</taxon>
        <taxon>Pezizomycotina</taxon>
        <taxon>Leotiomycetes</taxon>
        <taxon>Helotiales</taxon>
        <taxon>Helotiaceae</taxon>
        <taxon>Hymenoscyphus</taxon>
    </lineage>
</organism>
<dbReference type="Proteomes" id="UP000701801">
    <property type="component" value="Unassembled WGS sequence"/>
</dbReference>
<dbReference type="EMBL" id="CAJVRM010000015">
    <property type="protein sequence ID" value="CAG8971317.1"/>
    <property type="molecule type" value="Genomic_DNA"/>
</dbReference>
<protein>
    <submittedName>
        <fullName evidence="2">Uncharacterized protein</fullName>
    </submittedName>
</protein>
<evidence type="ECO:0000313" key="3">
    <source>
        <dbReference type="Proteomes" id="UP000701801"/>
    </source>
</evidence>
<evidence type="ECO:0000313" key="2">
    <source>
        <dbReference type="EMBL" id="CAG8971317.1"/>
    </source>
</evidence>
<dbReference type="AlphaFoldDB" id="A0A9N9LES7"/>
<proteinExistence type="predicted"/>
<evidence type="ECO:0000256" key="1">
    <source>
        <dbReference type="SAM" id="MobiDB-lite"/>
    </source>
</evidence>
<gene>
    <name evidence="2" type="ORF">HYALB_00001486</name>
</gene>